<keyword evidence="2" id="KW-1185">Reference proteome</keyword>
<proteinExistence type="predicted"/>
<evidence type="ECO:0000313" key="1">
    <source>
        <dbReference type="EMBL" id="QDF14823.1"/>
    </source>
</evidence>
<accession>A0A4Y6EAJ0</accession>
<sequence length="189" mass="21711">MKITRQTIASPKEVLRFLALYAGKTLPNDPWTLAVSHVYLKPLKNMLVLDYAGIEATFGIDKDWICKNYEKRSWLPPVVKEKAIDPAVEHFLENDLTVEHIIERKQGFQFNYTKIALDCIQNINKIATRANIRDARKPRATDLALGQGSQRTQYIRELFLELDYEAQQELLLELQQASQAPAEIPDTLD</sequence>
<name>A0A4Y6EAJ0_9CAUD</name>
<gene>
    <name evidence="1" type="ORF">PONTUS_198</name>
</gene>
<dbReference type="Proteomes" id="UP000320371">
    <property type="component" value="Segment"/>
</dbReference>
<evidence type="ECO:0000313" key="2">
    <source>
        <dbReference type="Proteomes" id="UP000320371"/>
    </source>
</evidence>
<reference evidence="1 2" key="1">
    <citation type="submission" date="2019-05" db="EMBL/GenBank/DDBJ databases">
        <authorList>
            <person name="Sutton N.W."/>
            <person name="Sebastian A.Z."/>
            <person name="Albert I.U."/>
            <person name="Broussard G.W."/>
        </authorList>
    </citation>
    <scope>NUCLEOTIDE SEQUENCE [LARGE SCALE GENOMIC DNA]</scope>
    <source>
        <strain evidence="1 2">Pontus</strain>
    </source>
</reference>
<dbReference type="EMBL" id="MK907780">
    <property type="protein sequence ID" value="QDF14823.1"/>
    <property type="molecule type" value="Genomic_DNA"/>
</dbReference>
<organism evidence="1 2">
    <name type="scientific">Vibrio phage Pontus</name>
    <dbReference type="NCBI Taxonomy" id="2590874"/>
    <lineage>
        <taxon>Viruses</taxon>
        <taxon>Duplodnaviria</taxon>
        <taxon>Heunggongvirae</taxon>
        <taxon>Uroviricota</taxon>
        <taxon>Caudoviricetes</taxon>
        <taxon>Demerecviridae</taxon>
        <taxon>Ermolyevavirinae</taxon>
        <taxon>Thalassavirus</taxon>
        <taxon>Thalassavirus pontus</taxon>
    </lineage>
</organism>
<protein>
    <submittedName>
        <fullName evidence="1">Uncharacterized protein</fullName>
    </submittedName>
</protein>